<evidence type="ECO:0000256" key="1">
    <source>
        <dbReference type="ARBA" id="ARBA00001974"/>
    </source>
</evidence>
<dbReference type="PRINTS" id="PR00469">
    <property type="entry name" value="PNDRDTASEII"/>
</dbReference>
<comment type="cofactor">
    <cofactor evidence="1">
        <name>FAD</name>
        <dbReference type="ChEBI" id="CHEBI:57692"/>
    </cofactor>
</comment>
<evidence type="ECO:0000256" key="8">
    <source>
        <dbReference type="ARBA" id="ARBA00047786"/>
    </source>
</evidence>
<dbReference type="PANTHER" id="PTHR43557">
    <property type="entry name" value="APOPTOSIS-INDUCING FACTOR 1"/>
    <property type="match status" value="1"/>
</dbReference>
<evidence type="ECO:0000256" key="6">
    <source>
        <dbReference type="ARBA" id="ARBA00023002"/>
    </source>
</evidence>
<dbReference type="Pfam" id="PF07992">
    <property type="entry name" value="Pyr_redox_2"/>
    <property type="match status" value="1"/>
</dbReference>
<dbReference type="GO" id="GO:0046983">
    <property type="term" value="F:protein dimerization activity"/>
    <property type="evidence" value="ECO:0007669"/>
    <property type="project" value="InterPro"/>
</dbReference>
<evidence type="ECO:0000256" key="2">
    <source>
        <dbReference type="ARBA" id="ARBA00022630"/>
    </source>
</evidence>
<keyword evidence="7" id="KW-0520">NAD</keyword>
<evidence type="ECO:0000256" key="5">
    <source>
        <dbReference type="ARBA" id="ARBA00022946"/>
    </source>
</evidence>
<dbReference type="SUPFAM" id="SSF51905">
    <property type="entry name" value="FAD/NAD(P)-binding domain"/>
    <property type="match status" value="1"/>
</dbReference>
<evidence type="ECO:0000259" key="10">
    <source>
        <dbReference type="Pfam" id="PF14721"/>
    </source>
</evidence>
<dbReference type="InterPro" id="IPR036188">
    <property type="entry name" value="FAD/NAD-bd_sf"/>
</dbReference>
<evidence type="ECO:0000256" key="4">
    <source>
        <dbReference type="ARBA" id="ARBA00022827"/>
    </source>
</evidence>
<dbReference type="GO" id="GO:0033108">
    <property type="term" value="P:mitochondrial respiratory chain complex assembly"/>
    <property type="evidence" value="ECO:0007669"/>
    <property type="project" value="TreeGrafter"/>
</dbReference>
<dbReference type="Gene3D" id="3.30.390.30">
    <property type="match status" value="1"/>
</dbReference>
<reference evidence="11 12" key="1">
    <citation type="journal article" date="2018" name="Int. J. Syst. Evol. Microbiol.">
        <title>Epidermidibacterium keratini gen. nov., sp. nov., a member of the family Sporichthyaceae, isolated from keratin epidermis.</title>
        <authorList>
            <person name="Lee D.G."/>
            <person name="Trujillo M.E."/>
            <person name="Kang S."/>
            <person name="Nam J.J."/>
            <person name="Kim Y.J."/>
        </authorList>
    </citation>
    <scope>NUCLEOTIDE SEQUENCE [LARGE SCALE GENOMIC DNA]</scope>
    <source>
        <strain evidence="11 12">EPI-7</strain>
    </source>
</reference>
<keyword evidence="6" id="KW-0560">Oxidoreductase</keyword>
<evidence type="ECO:0000313" key="12">
    <source>
        <dbReference type="Proteomes" id="UP000463857"/>
    </source>
</evidence>
<dbReference type="GO" id="GO:0012501">
    <property type="term" value="P:programmed cell death"/>
    <property type="evidence" value="ECO:0007669"/>
    <property type="project" value="TreeGrafter"/>
</dbReference>
<organism evidence="11 12">
    <name type="scientific">Epidermidibacterium keratini</name>
    <dbReference type="NCBI Taxonomy" id="1891644"/>
    <lineage>
        <taxon>Bacteria</taxon>
        <taxon>Bacillati</taxon>
        <taxon>Actinomycetota</taxon>
        <taxon>Actinomycetes</taxon>
        <taxon>Sporichthyales</taxon>
        <taxon>Sporichthyaceae</taxon>
        <taxon>Epidermidibacterium</taxon>
    </lineage>
</organism>
<evidence type="ECO:0000313" key="11">
    <source>
        <dbReference type="EMBL" id="QHB99295.1"/>
    </source>
</evidence>
<dbReference type="InterPro" id="IPR023753">
    <property type="entry name" value="FAD/NAD-binding_dom"/>
</dbReference>
<dbReference type="AlphaFoldDB" id="A0A7L4YJ68"/>
<keyword evidence="3" id="KW-0053">Apoptosis</keyword>
<dbReference type="InterPro" id="IPR050446">
    <property type="entry name" value="FAD-oxidoreductase/Apoptosis"/>
</dbReference>
<dbReference type="PANTHER" id="PTHR43557:SF4">
    <property type="entry name" value="APOPTOSIS-INDUCING FACTOR 1, MITOCHONDRIAL"/>
    <property type="match status" value="1"/>
</dbReference>
<feature type="domain" description="Mitochondrial apoptosis-inducing factor C-terminal" evidence="10">
    <location>
        <begin position="303"/>
        <end position="342"/>
    </location>
</feature>
<dbReference type="GO" id="GO:0005737">
    <property type="term" value="C:cytoplasm"/>
    <property type="evidence" value="ECO:0007669"/>
    <property type="project" value="TreeGrafter"/>
</dbReference>
<protein>
    <submittedName>
        <fullName evidence="11">FAD-dependent oxidoreductase</fullName>
    </submittedName>
</protein>
<name>A0A7L4YJ68_9ACTN</name>
<proteinExistence type="predicted"/>
<dbReference type="InterPro" id="IPR029324">
    <property type="entry name" value="AIF_C"/>
</dbReference>
<accession>A0A7L4YJ68</accession>
<dbReference type="SMART" id="SM01353">
    <property type="entry name" value="AIF_C"/>
    <property type="match status" value="1"/>
</dbReference>
<dbReference type="InParanoid" id="A0A7L4YJ68"/>
<feature type="domain" description="FAD/NAD(P)-binding" evidence="9">
    <location>
        <begin position="10"/>
        <end position="300"/>
    </location>
</feature>
<dbReference type="Pfam" id="PF14721">
    <property type="entry name" value="AIF_C"/>
    <property type="match status" value="2"/>
</dbReference>
<dbReference type="GO" id="GO:0016174">
    <property type="term" value="F:NAD(P)H oxidase H2O2-forming activity"/>
    <property type="evidence" value="ECO:0007669"/>
    <property type="project" value="TreeGrafter"/>
</dbReference>
<evidence type="ECO:0000259" key="9">
    <source>
        <dbReference type="Pfam" id="PF07992"/>
    </source>
</evidence>
<dbReference type="GO" id="GO:0071949">
    <property type="term" value="F:FAD binding"/>
    <property type="evidence" value="ECO:0007669"/>
    <property type="project" value="TreeGrafter"/>
</dbReference>
<dbReference type="RefSeq" id="WP_159542627.1">
    <property type="nucleotide sequence ID" value="NZ_CP047156.1"/>
</dbReference>
<keyword evidence="4" id="KW-0274">FAD</keyword>
<keyword evidence="12" id="KW-1185">Reference proteome</keyword>
<dbReference type="InterPro" id="IPR016156">
    <property type="entry name" value="FAD/NAD-linked_Rdtase_dimer_sf"/>
</dbReference>
<gene>
    <name evidence="11" type="ORF">EK0264_02640</name>
</gene>
<dbReference type="Proteomes" id="UP000463857">
    <property type="component" value="Chromosome"/>
</dbReference>
<evidence type="ECO:0000256" key="3">
    <source>
        <dbReference type="ARBA" id="ARBA00022703"/>
    </source>
</evidence>
<feature type="domain" description="Mitochondrial apoptosis-inducing factor C-terminal" evidence="10">
    <location>
        <begin position="343"/>
        <end position="383"/>
    </location>
</feature>
<dbReference type="PRINTS" id="PR00368">
    <property type="entry name" value="FADPNR"/>
</dbReference>
<keyword evidence="5" id="KW-0809">Transit peptide</keyword>
<sequence length="402" mass="42856">MDASELKDQYDYVIVGAGVAGAAAVKGIRDVDSNGSVAVLGAEPDEPVYRPDLSKKLWLEDDAKVDDSKLGVPDGVEFVTSTPVEAIDTDAHQVSAGGKQVGYGKLLIATGGSPRTIDLPDDDRVIYYRTLADYRRLRDLTPEGSTATVIGGGFIGSELASALAQNGVGVTWIMPEDKVQQAIFPPDLADQLTTKYADNNVTLRTGQLVTGGRIDGPSVTVQTDKGDEVTSDVVVVGAGITAADRLADAAGIEVDEGIVVDQTLQTTAPDVYAAGDVVRYQDPLLGRRRVEHVDNAEHMGERAGRNMAGESDPYDYTPFFWSDLFDAGYEAIGDLSSKREMVEDWNEAHDAGVVYYLGDKGAVVGVLLWNVWDSVDKAREVMAKSKDGSLGRDDLIGAIPLG</sequence>
<dbReference type="EMBL" id="CP047156">
    <property type="protein sequence ID" value="QHB99295.1"/>
    <property type="molecule type" value="Genomic_DNA"/>
</dbReference>
<dbReference type="OrthoDB" id="1145at2"/>
<comment type="catalytic activity">
    <reaction evidence="8">
        <text>A + NADH + H(+) = AH2 + NAD(+)</text>
        <dbReference type="Rhea" id="RHEA:11356"/>
        <dbReference type="ChEBI" id="CHEBI:13193"/>
        <dbReference type="ChEBI" id="CHEBI:15378"/>
        <dbReference type="ChEBI" id="CHEBI:17499"/>
        <dbReference type="ChEBI" id="CHEBI:57540"/>
        <dbReference type="ChEBI" id="CHEBI:57945"/>
    </reaction>
</comment>
<dbReference type="SUPFAM" id="SSF55424">
    <property type="entry name" value="FAD/NAD-linked reductases, dimerisation (C-terminal) domain"/>
    <property type="match status" value="1"/>
</dbReference>
<evidence type="ECO:0000256" key="7">
    <source>
        <dbReference type="ARBA" id="ARBA00023027"/>
    </source>
</evidence>
<dbReference type="KEGG" id="eke:EK0264_02640"/>
<keyword evidence="2" id="KW-0285">Flavoprotein</keyword>
<dbReference type="Gene3D" id="3.50.50.60">
    <property type="entry name" value="FAD/NAD(P)-binding domain"/>
    <property type="match status" value="2"/>
</dbReference>